<proteinExistence type="predicted"/>
<name>A0A419X8M1_9BACT</name>
<keyword evidence="3" id="KW-1185">Reference proteome</keyword>
<evidence type="ECO:0000256" key="1">
    <source>
        <dbReference type="SAM" id="SignalP"/>
    </source>
</evidence>
<sequence>MRKLVKLLVAVFLLSGGMLISDKVQAKRAYKKLVVKHKRYKRYPAKGTHVLYVNSAKRIKHSKGVFYHANGIYYKKSTRGYKIVAAPVGIRVKVLPAKHVRIVLNGRNYFYHYGTYYIALGKRYEIVTPPVGIQVDNLPNGYKLITKNGRTFYVVDGVYYKRVILKNGVRVFQVVRAV</sequence>
<comment type="caution">
    <text evidence="2">The sequence shown here is derived from an EMBL/GenBank/DDBJ whole genome shotgun (WGS) entry which is preliminary data.</text>
</comment>
<evidence type="ECO:0000313" key="3">
    <source>
        <dbReference type="Proteomes" id="UP000284531"/>
    </source>
</evidence>
<dbReference type="RefSeq" id="WP_120238774.1">
    <property type="nucleotide sequence ID" value="NZ_RAPQ01000008.1"/>
</dbReference>
<dbReference type="OrthoDB" id="1119524at2"/>
<organism evidence="2 3">
    <name type="scientific">Marinifilum flexuosum</name>
    <dbReference type="NCBI Taxonomy" id="1117708"/>
    <lineage>
        <taxon>Bacteria</taxon>
        <taxon>Pseudomonadati</taxon>
        <taxon>Bacteroidota</taxon>
        <taxon>Bacteroidia</taxon>
        <taxon>Marinilabiliales</taxon>
        <taxon>Marinifilaceae</taxon>
    </lineage>
</organism>
<feature type="signal peptide" evidence="1">
    <location>
        <begin position="1"/>
        <end position="26"/>
    </location>
</feature>
<dbReference type="AlphaFoldDB" id="A0A419X8M1"/>
<protein>
    <submittedName>
        <fullName evidence="2">Uncharacterized protein</fullName>
    </submittedName>
</protein>
<accession>A0A419X8M1</accession>
<gene>
    <name evidence="2" type="ORF">BXY64_0963</name>
</gene>
<reference evidence="2 3" key="1">
    <citation type="submission" date="2018-09" db="EMBL/GenBank/DDBJ databases">
        <title>Genomic Encyclopedia of Archaeal and Bacterial Type Strains, Phase II (KMG-II): from individual species to whole genera.</title>
        <authorList>
            <person name="Goeker M."/>
        </authorList>
    </citation>
    <scope>NUCLEOTIDE SEQUENCE [LARGE SCALE GENOMIC DNA]</scope>
    <source>
        <strain evidence="2 3">DSM 21950</strain>
    </source>
</reference>
<feature type="chain" id="PRO_5019456621" evidence="1">
    <location>
        <begin position="27"/>
        <end position="178"/>
    </location>
</feature>
<dbReference type="Proteomes" id="UP000284531">
    <property type="component" value="Unassembled WGS sequence"/>
</dbReference>
<dbReference type="EMBL" id="RAPQ01000008">
    <property type="protein sequence ID" value="RKE03949.1"/>
    <property type="molecule type" value="Genomic_DNA"/>
</dbReference>
<dbReference type="Pfam" id="PF20125">
    <property type="entry name" value="DUF6515"/>
    <property type="match status" value="1"/>
</dbReference>
<evidence type="ECO:0000313" key="2">
    <source>
        <dbReference type="EMBL" id="RKE03949.1"/>
    </source>
</evidence>
<keyword evidence="1" id="KW-0732">Signal</keyword>
<dbReference type="InterPro" id="IPR045398">
    <property type="entry name" value="DUF6515"/>
</dbReference>